<protein>
    <submittedName>
        <fullName evidence="3">Uncharacterized protein</fullName>
    </submittedName>
</protein>
<feature type="region of interest" description="Disordered" evidence="2">
    <location>
        <begin position="930"/>
        <end position="1005"/>
    </location>
</feature>
<evidence type="ECO:0000313" key="3">
    <source>
        <dbReference type="EMBL" id="CAL1700791.1"/>
    </source>
</evidence>
<evidence type="ECO:0000256" key="1">
    <source>
        <dbReference type="SAM" id="Coils"/>
    </source>
</evidence>
<organism evidence="3 4">
    <name type="scientific">Somion occarium</name>
    <dbReference type="NCBI Taxonomy" id="3059160"/>
    <lineage>
        <taxon>Eukaryota</taxon>
        <taxon>Fungi</taxon>
        <taxon>Dikarya</taxon>
        <taxon>Basidiomycota</taxon>
        <taxon>Agaricomycotina</taxon>
        <taxon>Agaricomycetes</taxon>
        <taxon>Polyporales</taxon>
        <taxon>Cerrenaceae</taxon>
        <taxon>Somion</taxon>
    </lineage>
</organism>
<dbReference type="Proteomes" id="UP001497453">
    <property type="component" value="Chromosome 2"/>
</dbReference>
<dbReference type="EMBL" id="OZ037945">
    <property type="protein sequence ID" value="CAL1700791.1"/>
    <property type="molecule type" value="Genomic_DNA"/>
</dbReference>
<keyword evidence="4" id="KW-1185">Reference proteome</keyword>
<sequence length="1005" mass="111437">MHARAPQANQSLISASHYPSDGLSSSGHESAEDEPRNSAHISNLKVPIALRSSSVLSSRSRMPVPPTAATESTRLTLNKLALKGSAPHLRPGKSLQQRLNANERRDDDSEVYSAFSKEQEYRHNTPVKVQDSQVPRLPRSHTPRPEPRMPAAHSRSVSVVSGMAHDEDISSIMMRGATDLRNTKFEIEEQRKEISFLQSQLESAKAEKKEALQRVKAVKEAAKQGLEKSSKSLDDMRTTLDSLKTQASESFAIVGQAKMSFSDVQDLRETVLTSLKSIEPLLDDDGHSFQAEEMRNVIKELQTECTNSHQVTDLLRDRLQTIGDELVDARNRTVDVEQQQASDREAIRSLSNNLSEAGQQVAELTGRLKEQQSKSYDILLTAADVEARLSASNQENARLIEELTSKNAEIATLRLFEQRSATLAATLQEKDVYISQLEPLKEQLSNAISTSNALESKLCALESEFSAKESHLNALQSRISEQEAESQVNNNELLGLKEILGASNATGDALRKQNAKLVGDAEALDIKVTQAQNELRDLRKDLEIRTEKLHQANTRYQVMEERFQDQSVTLRITKESLGDMQDRIIESEAKFAREIEATAGTLKCEIAVLTTQNSSLREKIEVLEDVVKSKEEEIQCNMVAYGKQLKDQEKTLTDMLNNVEKRFTVLEKDLAEAQLGSEQLKQQLADALAAHQDIEQQLRNAKIVPEAHQEEISELTRRLNECNQEVSRLHARTKTIGARYKNGDLNDEERAFTNSLIQTSQSIHEQELIAKGNELRRRDNTIAELRSRINLLEATLAKHLKSQAKAQVTTGGGNGSLIDPTSWTSSDRSSSPFVPANAANEAEPQDGETNTSKPASDSSRRPILGNMLPPVLTTPLQASRPADVYRPSAIQVPRTPAPVAIRKTPATNRSAHSPSKPIFGRLARGCSDDIEEFEPELSPLSPPPVKLGKRSKPDAPSTPANARSPPRQTKRLRVGTRNRPEGRANEPVASKVVEAAPKTRARRKR</sequence>
<keyword evidence="1" id="KW-0175">Coiled coil</keyword>
<reference evidence="4" key="1">
    <citation type="submission" date="2024-04" db="EMBL/GenBank/DDBJ databases">
        <authorList>
            <person name="Shaw F."/>
            <person name="Minotto A."/>
        </authorList>
    </citation>
    <scope>NUCLEOTIDE SEQUENCE [LARGE SCALE GENOMIC DNA]</scope>
</reference>
<evidence type="ECO:0000256" key="2">
    <source>
        <dbReference type="SAM" id="MobiDB-lite"/>
    </source>
</evidence>
<dbReference type="PANTHER" id="PTHR46753">
    <property type="entry name" value="FYVE AND COILED-COIL DOMAIN-CONTAINING PROTEIN 1"/>
    <property type="match status" value="1"/>
</dbReference>
<gene>
    <name evidence="3" type="ORF">GFSPODELE1_LOCUS3291</name>
</gene>
<feature type="compositionally biased region" description="Polar residues" evidence="2">
    <location>
        <begin position="847"/>
        <end position="857"/>
    </location>
</feature>
<feature type="region of interest" description="Disordered" evidence="2">
    <location>
        <begin position="1"/>
        <end position="153"/>
    </location>
</feature>
<evidence type="ECO:0000313" key="4">
    <source>
        <dbReference type="Proteomes" id="UP001497453"/>
    </source>
</evidence>
<feature type="compositionally biased region" description="Low complexity" evidence="2">
    <location>
        <begin position="819"/>
        <end position="832"/>
    </location>
</feature>
<feature type="coiled-coil region" evidence="1">
    <location>
        <begin position="465"/>
        <end position="492"/>
    </location>
</feature>
<dbReference type="PANTHER" id="PTHR46753:SF2">
    <property type="entry name" value="FYVE AND COILED-COIL DOMAIN-CONTAINING PROTEIN 1"/>
    <property type="match status" value="1"/>
</dbReference>
<feature type="coiled-coil region" evidence="1">
    <location>
        <begin position="521"/>
        <end position="555"/>
    </location>
</feature>
<feature type="compositionally biased region" description="Low complexity" evidence="2">
    <location>
        <begin position="50"/>
        <end position="61"/>
    </location>
</feature>
<name>A0ABP1CYQ7_9APHY</name>
<feature type="coiled-coil region" evidence="1">
    <location>
        <begin position="670"/>
        <end position="732"/>
    </location>
</feature>
<feature type="coiled-coil region" evidence="1">
    <location>
        <begin position="347"/>
        <end position="409"/>
    </location>
</feature>
<proteinExistence type="predicted"/>
<feature type="coiled-coil region" evidence="1">
    <location>
        <begin position="775"/>
        <end position="802"/>
    </location>
</feature>
<feature type="region of interest" description="Disordered" evidence="2">
    <location>
        <begin position="806"/>
        <end position="875"/>
    </location>
</feature>
<feature type="coiled-coil region" evidence="1">
    <location>
        <begin position="606"/>
        <end position="633"/>
    </location>
</feature>
<feature type="coiled-coil region" evidence="1">
    <location>
        <begin position="180"/>
        <end position="246"/>
    </location>
</feature>
<accession>A0ABP1CYQ7</accession>